<evidence type="ECO:0000313" key="10">
    <source>
        <dbReference type="Proteomes" id="UP000033618"/>
    </source>
</evidence>
<dbReference type="SUPFAM" id="SSF50156">
    <property type="entry name" value="PDZ domain-like"/>
    <property type="match status" value="1"/>
</dbReference>
<accession>A0A0F5K6W7</accession>
<dbReference type="CDD" id="cd07560">
    <property type="entry name" value="Peptidase_S41_CPP"/>
    <property type="match status" value="1"/>
</dbReference>
<dbReference type="GO" id="GO:0004175">
    <property type="term" value="F:endopeptidase activity"/>
    <property type="evidence" value="ECO:0007669"/>
    <property type="project" value="TreeGrafter"/>
</dbReference>
<reference evidence="9 10" key="1">
    <citation type="submission" date="2015-03" db="EMBL/GenBank/DDBJ databases">
        <title>Draft Genome Sequence of Burkholderia andropogonis type strain ICMP2807, isolated from Sorghum bicolor.</title>
        <authorList>
            <person name="Lopes-Santos L."/>
            <person name="Castro D.B."/>
            <person name="Ottoboni L.M."/>
            <person name="Park D."/>
            <person name="Weirc B.S."/>
            <person name="Destefano S.A."/>
        </authorList>
    </citation>
    <scope>NUCLEOTIDE SEQUENCE [LARGE SCALE GENOMIC DNA]</scope>
    <source>
        <strain evidence="9 10">ICMP2807</strain>
    </source>
</reference>
<dbReference type="InterPro" id="IPR036034">
    <property type="entry name" value="PDZ_sf"/>
</dbReference>
<evidence type="ECO:0000259" key="8">
    <source>
        <dbReference type="PROSITE" id="PS50106"/>
    </source>
</evidence>
<dbReference type="InterPro" id="IPR001478">
    <property type="entry name" value="PDZ"/>
</dbReference>
<feature type="signal peptide" evidence="7">
    <location>
        <begin position="1"/>
        <end position="21"/>
    </location>
</feature>
<dbReference type="EMBL" id="LAQU01000001">
    <property type="protein sequence ID" value="KKB65277.1"/>
    <property type="molecule type" value="Genomic_DNA"/>
</dbReference>
<dbReference type="Pfam" id="PF13180">
    <property type="entry name" value="PDZ_2"/>
    <property type="match status" value="1"/>
</dbReference>
<evidence type="ECO:0000256" key="7">
    <source>
        <dbReference type="SAM" id="SignalP"/>
    </source>
</evidence>
<organism evidence="9 10">
    <name type="scientific">Robbsia andropogonis</name>
    <dbReference type="NCBI Taxonomy" id="28092"/>
    <lineage>
        <taxon>Bacteria</taxon>
        <taxon>Pseudomonadati</taxon>
        <taxon>Pseudomonadota</taxon>
        <taxon>Betaproteobacteria</taxon>
        <taxon>Burkholderiales</taxon>
        <taxon>Burkholderiaceae</taxon>
        <taxon>Robbsia</taxon>
    </lineage>
</organism>
<dbReference type="Pfam" id="PF03572">
    <property type="entry name" value="Peptidase_S41"/>
    <property type="match status" value="1"/>
</dbReference>
<gene>
    <name evidence="9" type="ORF">WM40_01270</name>
</gene>
<keyword evidence="3 5" id="KW-0378">Hydrolase</keyword>
<keyword evidence="2 5" id="KW-0645">Protease</keyword>
<dbReference type="PANTHER" id="PTHR32060:SF30">
    <property type="entry name" value="CARBOXY-TERMINAL PROCESSING PROTEASE CTPA"/>
    <property type="match status" value="1"/>
</dbReference>
<evidence type="ECO:0000256" key="4">
    <source>
        <dbReference type="ARBA" id="ARBA00022825"/>
    </source>
</evidence>
<dbReference type="STRING" id="28092.WM40_01270"/>
<proteinExistence type="inferred from homology"/>
<dbReference type="Pfam" id="PF22694">
    <property type="entry name" value="CtpB_N-like"/>
    <property type="match status" value="1"/>
</dbReference>
<comment type="caution">
    <text evidence="9">The sequence shown here is derived from an EMBL/GenBank/DDBJ whole genome shotgun (WGS) entry which is preliminary data.</text>
</comment>
<dbReference type="SMART" id="SM00228">
    <property type="entry name" value="PDZ"/>
    <property type="match status" value="1"/>
</dbReference>
<feature type="region of interest" description="Disordered" evidence="6">
    <location>
        <begin position="437"/>
        <end position="464"/>
    </location>
</feature>
<dbReference type="InterPro" id="IPR004447">
    <property type="entry name" value="Peptidase_S41A"/>
</dbReference>
<keyword evidence="7" id="KW-0732">Signal</keyword>
<dbReference type="Gene3D" id="2.30.42.10">
    <property type="match status" value="1"/>
</dbReference>
<evidence type="ECO:0000256" key="1">
    <source>
        <dbReference type="ARBA" id="ARBA00009179"/>
    </source>
</evidence>
<dbReference type="PROSITE" id="PS50106">
    <property type="entry name" value="PDZ"/>
    <property type="match status" value="1"/>
</dbReference>
<feature type="domain" description="PDZ" evidence="8">
    <location>
        <begin position="96"/>
        <end position="168"/>
    </location>
</feature>
<dbReference type="PATRIC" id="fig|28092.6.peg.284"/>
<dbReference type="NCBIfam" id="TIGR00225">
    <property type="entry name" value="prc"/>
    <property type="match status" value="1"/>
</dbReference>
<comment type="similarity">
    <text evidence="1 5">Belongs to the peptidase S41A family.</text>
</comment>
<dbReference type="InterPro" id="IPR029045">
    <property type="entry name" value="ClpP/crotonase-like_dom_sf"/>
</dbReference>
<dbReference type="RefSeq" id="WP_024902484.1">
    <property type="nucleotide sequence ID" value="NZ_CADFGU010000001.1"/>
</dbReference>
<dbReference type="InterPro" id="IPR055210">
    <property type="entry name" value="CtpA/B_N"/>
</dbReference>
<dbReference type="Gene3D" id="3.90.226.10">
    <property type="entry name" value="2-enoyl-CoA Hydratase, Chain A, domain 1"/>
    <property type="match status" value="1"/>
</dbReference>
<dbReference type="Gene3D" id="3.30.750.44">
    <property type="match status" value="1"/>
</dbReference>
<dbReference type="GO" id="GO:0006508">
    <property type="term" value="P:proteolysis"/>
    <property type="evidence" value="ECO:0007669"/>
    <property type="project" value="UniProtKB-KW"/>
</dbReference>
<protein>
    <submittedName>
        <fullName evidence="9">Peptidase S41</fullName>
    </submittedName>
</protein>
<dbReference type="SMART" id="SM00245">
    <property type="entry name" value="TSPc"/>
    <property type="match status" value="1"/>
</dbReference>
<feature type="region of interest" description="Disordered" evidence="6">
    <location>
        <begin position="410"/>
        <end position="429"/>
    </location>
</feature>
<evidence type="ECO:0000313" key="9">
    <source>
        <dbReference type="EMBL" id="KKB65277.1"/>
    </source>
</evidence>
<dbReference type="GO" id="GO:0030288">
    <property type="term" value="C:outer membrane-bounded periplasmic space"/>
    <property type="evidence" value="ECO:0007669"/>
    <property type="project" value="TreeGrafter"/>
</dbReference>
<evidence type="ECO:0000256" key="6">
    <source>
        <dbReference type="SAM" id="MobiDB-lite"/>
    </source>
</evidence>
<dbReference type="InterPro" id="IPR005151">
    <property type="entry name" value="Tail-specific_protease"/>
</dbReference>
<dbReference type="PANTHER" id="PTHR32060">
    <property type="entry name" value="TAIL-SPECIFIC PROTEASE"/>
    <property type="match status" value="1"/>
</dbReference>
<keyword evidence="10" id="KW-1185">Reference proteome</keyword>
<name>A0A0F5K6W7_9BURK</name>
<evidence type="ECO:0000256" key="3">
    <source>
        <dbReference type="ARBA" id="ARBA00022801"/>
    </source>
</evidence>
<keyword evidence="4 5" id="KW-0720">Serine protease</keyword>
<evidence type="ECO:0000256" key="5">
    <source>
        <dbReference type="RuleBase" id="RU004404"/>
    </source>
</evidence>
<feature type="chain" id="PRO_5002491004" evidence="7">
    <location>
        <begin position="22"/>
        <end position="527"/>
    </location>
</feature>
<dbReference type="FunFam" id="3.30.750.44:FF:000001">
    <property type="entry name" value="S41 family peptidase"/>
    <property type="match status" value="1"/>
</dbReference>
<dbReference type="AlphaFoldDB" id="A0A0F5K6W7"/>
<dbReference type="SUPFAM" id="SSF52096">
    <property type="entry name" value="ClpP/crotonase"/>
    <property type="match status" value="1"/>
</dbReference>
<dbReference type="FunFam" id="2.30.42.10:FF:000063">
    <property type="entry name" value="Peptidase, S41 family"/>
    <property type="match status" value="1"/>
</dbReference>
<dbReference type="Proteomes" id="UP000033618">
    <property type="component" value="Unassembled WGS sequence"/>
</dbReference>
<feature type="compositionally biased region" description="Basic and acidic residues" evidence="6">
    <location>
        <begin position="437"/>
        <end position="456"/>
    </location>
</feature>
<dbReference type="CDD" id="cd06782">
    <property type="entry name" value="cpPDZ_CPP-like"/>
    <property type="match status" value="1"/>
</dbReference>
<feature type="compositionally biased region" description="Basic and acidic residues" evidence="6">
    <location>
        <begin position="417"/>
        <end position="429"/>
    </location>
</feature>
<dbReference type="GO" id="GO:0007165">
    <property type="term" value="P:signal transduction"/>
    <property type="evidence" value="ECO:0007669"/>
    <property type="project" value="TreeGrafter"/>
</dbReference>
<evidence type="ECO:0000256" key="2">
    <source>
        <dbReference type="ARBA" id="ARBA00022670"/>
    </source>
</evidence>
<sequence>MRKHLKHLVLIVAGLATGVLATLQISAAAQTTANNTAAAAVAPLPLDQLRLLAEVFGQIKHEYVEPVDDKKLLTAAIKGMVSSLDPHSSYLDKTDYQELQEQTQGRFAGLGIEISSEDGLIKVISPIEDTPAAKAGIRPGDLITRIDDTPVRGMTLDQSVKRMRGAPGSKVTLTIFRKSDQRTFPLTVTRAEIVVKSVKYKIEEPGYAWVRITSFQEKTVPDLAAALRDIARQQPNLKGLVLDLRNNGGGLLQSAVGVAGSFLPANSLVVSTNGQIADSKQAYRDTFDNYRLPGMTTDPLKGLPDEFKSVPMIVLTNAYSASASEIVAGALQDHHRALIMGKTTFGKGSVQTVRPLTADTALRLTTAYYYTPSGRSIQNKGIRPDLTVDQFAEGDPDDALVTREVDYTNHLANLQDPNEKKEAETREADRMEQLRQLEERNDKMTPEQRQKERNRQPPDFGTITGANADFMLQQALNKFKGLPVQLSKSAAERTLSAAKPPVDASAPVVTTKPALPAVPGASAPAGK</sequence>
<dbReference type="OrthoDB" id="9812068at2"/>
<dbReference type="GO" id="GO:0008236">
    <property type="term" value="F:serine-type peptidase activity"/>
    <property type="evidence" value="ECO:0007669"/>
    <property type="project" value="UniProtKB-KW"/>
</dbReference>